<comment type="function">
    <text evidence="7">Catalyzes the transfer of the diacylglyceryl group from phosphatidylglycerol to the sulfhydryl group of the N-terminal cysteine of a prolipoprotein, the first step in the formation of mature lipoproteins.</text>
</comment>
<dbReference type="GO" id="GO:0005886">
    <property type="term" value="C:plasma membrane"/>
    <property type="evidence" value="ECO:0007669"/>
    <property type="project" value="UniProtKB-SubCell"/>
</dbReference>
<comment type="caution">
    <text evidence="8">The sequence shown here is derived from an EMBL/GenBank/DDBJ whole genome shotgun (WGS) entry which is preliminary data.</text>
</comment>
<dbReference type="AlphaFoldDB" id="A0A1Y5F5I4"/>
<dbReference type="Proteomes" id="UP000196531">
    <property type="component" value="Unassembled WGS sequence"/>
</dbReference>
<keyword evidence="3 7" id="KW-0808">Transferase</keyword>
<comment type="pathway">
    <text evidence="7">Protein modification; lipoprotein biosynthesis (diacylglyceryl transfer).</text>
</comment>
<keyword evidence="5 7" id="KW-1133">Transmembrane helix</keyword>
<dbReference type="Pfam" id="PF01790">
    <property type="entry name" value="LGT"/>
    <property type="match status" value="1"/>
</dbReference>
<gene>
    <name evidence="7" type="primary">lgt</name>
    <name evidence="8" type="ORF">A9Q84_07270</name>
</gene>
<feature type="transmembrane region" description="Helical" evidence="7">
    <location>
        <begin position="95"/>
        <end position="112"/>
    </location>
</feature>
<dbReference type="GO" id="GO:0042158">
    <property type="term" value="P:lipoprotein biosynthetic process"/>
    <property type="evidence" value="ECO:0007669"/>
    <property type="project" value="UniProtKB-UniRule"/>
</dbReference>
<dbReference type="PANTHER" id="PTHR30589">
    <property type="entry name" value="PROLIPOPROTEIN DIACYLGLYCERYL TRANSFERASE"/>
    <property type="match status" value="1"/>
</dbReference>
<sequence>MSPLDIDPIIFSIGPVSVRWYGMMYVIGFIIANVILKKLVDMGFYKIEKEKIDSMITTMLISMFLGARLAYVFIYNWDYYSQHLTELLHVWQGGLSFHGAIVGLLVGGWIFAKKNNISWAQVMDATCLAGPPGLFFGRMGNFINGELYGRITDSPLGIVFKGGGPYPRHPSQIYEGVAEGLIMFLVLWFIKTKVKRYGVISCSFVIGYGFFRYFIEFFREADQQLGYYFGGTTTMGQILCILMIVGGFTTMYFNSKRNDPIV</sequence>
<evidence type="ECO:0000256" key="5">
    <source>
        <dbReference type="ARBA" id="ARBA00022989"/>
    </source>
</evidence>
<evidence type="ECO:0000256" key="6">
    <source>
        <dbReference type="ARBA" id="ARBA00023136"/>
    </source>
</evidence>
<comment type="catalytic activity">
    <reaction evidence="7">
        <text>L-cysteinyl-[prolipoprotein] + a 1,2-diacyl-sn-glycero-3-phospho-(1'-sn-glycerol) = an S-1,2-diacyl-sn-glyceryl-L-cysteinyl-[prolipoprotein] + sn-glycerol 1-phosphate + H(+)</text>
        <dbReference type="Rhea" id="RHEA:56712"/>
        <dbReference type="Rhea" id="RHEA-COMP:14679"/>
        <dbReference type="Rhea" id="RHEA-COMP:14680"/>
        <dbReference type="ChEBI" id="CHEBI:15378"/>
        <dbReference type="ChEBI" id="CHEBI:29950"/>
        <dbReference type="ChEBI" id="CHEBI:57685"/>
        <dbReference type="ChEBI" id="CHEBI:64716"/>
        <dbReference type="ChEBI" id="CHEBI:140658"/>
        <dbReference type="EC" id="2.5.1.145"/>
    </reaction>
</comment>
<dbReference type="UniPathway" id="UPA00664"/>
<keyword evidence="8" id="KW-0449">Lipoprotein</keyword>
<evidence type="ECO:0000256" key="7">
    <source>
        <dbReference type="HAMAP-Rule" id="MF_01147"/>
    </source>
</evidence>
<dbReference type="EMBL" id="MAAO01000006">
    <property type="protein sequence ID" value="OUR96153.1"/>
    <property type="molecule type" value="Genomic_DNA"/>
</dbReference>
<keyword evidence="6 7" id="KW-0472">Membrane</keyword>
<proteinExistence type="inferred from homology"/>
<evidence type="ECO:0000256" key="3">
    <source>
        <dbReference type="ARBA" id="ARBA00022679"/>
    </source>
</evidence>
<keyword evidence="2 7" id="KW-1003">Cell membrane</keyword>
<dbReference type="PANTHER" id="PTHR30589:SF0">
    <property type="entry name" value="PHOSPHATIDYLGLYCEROL--PROLIPOPROTEIN DIACYLGLYCERYL TRANSFERASE"/>
    <property type="match status" value="1"/>
</dbReference>
<evidence type="ECO:0000313" key="9">
    <source>
        <dbReference type="Proteomes" id="UP000196531"/>
    </source>
</evidence>
<dbReference type="InterPro" id="IPR001640">
    <property type="entry name" value="Lgt"/>
</dbReference>
<keyword evidence="4 7" id="KW-0812">Transmembrane</keyword>
<dbReference type="PROSITE" id="PS01311">
    <property type="entry name" value="LGT"/>
    <property type="match status" value="1"/>
</dbReference>
<feature type="transmembrane region" description="Helical" evidence="7">
    <location>
        <begin position="227"/>
        <end position="253"/>
    </location>
</feature>
<dbReference type="HAMAP" id="MF_01147">
    <property type="entry name" value="Lgt"/>
    <property type="match status" value="1"/>
</dbReference>
<accession>A0A1Y5F5I4</accession>
<evidence type="ECO:0000256" key="1">
    <source>
        <dbReference type="ARBA" id="ARBA00007150"/>
    </source>
</evidence>
<protein>
    <recommendedName>
        <fullName evidence="7">Phosphatidylglycerol--prolipoprotein diacylglyceryl transferase</fullName>
        <ecNumber evidence="7">2.5.1.145</ecNumber>
    </recommendedName>
</protein>
<feature type="binding site" evidence="7">
    <location>
        <position position="138"/>
    </location>
    <ligand>
        <name>a 1,2-diacyl-sn-glycero-3-phospho-(1'-sn-glycerol)</name>
        <dbReference type="ChEBI" id="CHEBI:64716"/>
    </ligand>
</feature>
<comment type="subcellular location">
    <subcellularLocation>
        <location evidence="7">Cell membrane</location>
        <topology evidence="7">Multi-pass membrane protein</topology>
    </subcellularLocation>
</comment>
<dbReference type="NCBIfam" id="TIGR00544">
    <property type="entry name" value="lgt"/>
    <property type="match status" value="1"/>
</dbReference>
<organism evidence="8 9">
    <name type="scientific">Halobacteriovorax marinus</name>
    <dbReference type="NCBI Taxonomy" id="97084"/>
    <lineage>
        <taxon>Bacteria</taxon>
        <taxon>Pseudomonadati</taxon>
        <taxon>Bdellovibrionota</taxon>
        <taxon>Bacteriovoracia</taxon>
        <taxon>Bacteriovoracales</taxon>
        <taxon>Halobacteriovoraceae</taxon>
        <taxon>Halobacteriovorax</taxon>
    </lineage>
</organism>
<dbReference type="GO" id="GO:0008961">
    <property type="term" value="F:phosphatidylglycerol-prolipoprotein diacylglyceryl transferase activity"/>
    <property type="evidence" value="ECO:0007669"/>
    <property type="project" value="UniProtKB-UniRule"/>
</dbReference>
<evidence type="ECO:0000313" key="8">
    <source>
        <dbReference type="EMBL" id="OUR96153.1"/>
    </source>
</evidence>
<name>A0A1Y5F5I4_9BACT</name>
<evidence type="ECO:0000256" key="4">
    <source>
        <dbReference type="ARBA" id="ARBA00022692"/>
    </source>
</evidence>
<feature type="transmembrane region" description="Helical" evidence="7">
    <location>
        <begin position="56"/>
        <end position="75"/>
    </location>
</feature>
<evidence type="ECO:0000256" key="2">
    <source>
        <dbReference type="ARBA" id="ARBA00022475"/>
    </source>
</evidence>
<feature type="transmembrane region" description="Helical" evidence="7">
    <location>
        <begin position="20"/>
        <end position="36"/>
    </location>
</feature>
<dbReference type="EC" id="2.5.1.145" evidence="7"/>
<feature type="transmembrane region" description="Helical" evidence="7">
    <location>
        <begin position="196"/>
        <end position="215"/>
    </location>
</feature>
<reference evidence="9" key="1">
    <citation type="journal article" date="2017" name="Proc. Natl. Acad. Sci. U.S.A.">
        <title>Simulation of Deepwater Horizon oil plume reveals substrate specialization within a complex community of hydrocarbon-degraders.</title>
        <authorList>
            <person name="Hu P."/>
            <person name="Dubinsky E.A."/>
            <person name="Probst A.J."/>
            <person name="Wang J."/>
            <person name="Sieber C.M.K."/>
            <person name="Tom L.M."/>
            <person name="Gardinali P."/>
            <person name="Banfield J.F."/>
            <person name="Atlas R.M."/>
            <person name="Andersen G.L."/>
        </authorList>
    </citation>
    <scope>NUCLEOTIDE SEQUENCE [LARGE SCALE GENOMIC DNA]</scope>
</reference>
<comment type="similarity">
    <text evidence="1 7">Belongs to the Lgt family.</text>
</comment>